<keyword evidence="1" id="KW-0732">Signal</keyword>
<evidence type="ECO:0000313" key="4">
    <source>
        <dbReference type="Proteomes" id="UP000070513"/>
    </source>
</evidence>
<keyword evidence="5" id="KW-1185">Reference proteome</keyword>
<protein>
    <submittedName>
        <fullName evidence="2">Uncharacterized protein</fullName>
    </submittedName>
</protein>
<comment type="caution">
    <text evidence="2">The sequence shown here is derived from an EMBL/GenBank/DDBJ whole genome shotgun (WGS) entry which is preliminary data.</text>
</comment>
<dbReference type="AlphaFoldDB" id="A0A135WKU0"/>
<organism evidence="2 4">
    <name type="scientific">Chryseobacterium kwangjuense</name>
    <dbReference type="NCBI Taxonomy" id="267125"/>
    <lineage>
        <taxon>Bacteria</taxon>
        <taxon>Pseudomonadati</taxon>
        <taxon>Bacteroidota</taxon>
        <taxon>Flavobacteriia</taxon>
        <taxon>Flavobacteriales</taxon>
        <taxon>Weeksellaceae</taxon>
        <taxon>Chryseobacterium group</taxon>
        <taxon>Chryseobacterium</taxon>
    </lineage>
</organism>
<dbReference type="EMBL" id="JBJXVJ010000001">
    <property type="protein sequence ID" value="MFN1216485.1"/>
    <property type="molecule type" value="Genomic_DNA"/>
</dbReference>
<proteinExistence type="predicted"/>
<dbReference type="Proteomes" id="UP001634154">
    <property type="component" value="Unassembled WGS sequence"/>
</dbReference>
<dbReference type="RefSeq" id="WP_062649457.1">
    <property type="nucleotide sequence ID" value="NZ_JBJXVJ010000001.1"/>
</dbReference>
<dbReference type="EMBL" id="LPUR01000001">
    <property type="protein sequence ID" value="KXH85530.1"/>
    <property type="molecule type" value="Genomic_DNA"/>
</dbReference>
<evidence type="ECO:0000313" key="5">
    <source>
        <dbReference type="Proteomes" id="UP001634154"/>
    </source>
</evidence>
<accession>A0A135WKU0</accession>
<feature type="chain" id="PRO_5007468103" evidence="1">
    <location>
        <begin position="19"/>
        <end position="183"/>
    </location>
</feature>
<evidence type="ECO:0000313" key="3">
    <source>
        <dbReference type="EMBL" id="MFN1216485.1"/>
    </source>
</evidence>
<dbReference type="OrthoDB" id="1251584at2"/>
<dbReference type="Proteomes" id="UP000070513">
    <property type="component" value="Unassembled WGS sequence"/>
</dbReference>
<sequence length="183" mass="19783">MKKILSILGFAASVAAYAQGVLVINNYTPYDYRGDVIAHNMFTPCYPRVVNNVPIIVPANSNIGTGTQLQYDNFRDQFTSSLYPMAAWSVATSPNTTTVRPWDHPALVPGGTFSNNTKWGMTKFGMVYAGTTTGVVGFGGNIAIAGNPCYTYPDYYTTSSGLNSGEMFTITSGSTVTTYLQLY</sequence>
<gene>
    <name evidence="3" type="ORF">ACKW6Q_05800</name>
    <name evidence="2" type="ORF">AU378_07230</name>
</gene>
<reference evidence="2 4" key="3">
    <citation type="journal article" date="2016" name="Genome Announc.">
        <title>Draft Genome Sequence of a Biocontrol Rhizobacterium, Chryseobacterium kwangjuense Strain KJ1R5, Isolated from Pepper (Capsicum annuum).</title>
        <authorList>
            <person name="Jeong J.J."/>
            <person name="Park H."/>
            <person name="Park B.H."/>
            <person name="Mannaa M."/>
            <person name="Sang M.K."/>
            <person name="Choi I.G."/>
            <person name="Kim K.D."/>
        </authorList>
    </citation>
    <scope>NUCLEOTIDE SEQUENCE [LARGE SCALE GENOMIC DNA]</scope>
    <source>
        <strain evidence="2 4">KJ1R5</strain>
    </source>
</reference>
<name>A0A135WKU0_9FLAO</name>
<reference evidence="3 5" key="4">
    <citation type="submission" date="2024-12" db="EMBL/GenBank/DDBJ databases">
        <title>Draft genome sequence of Chryseobacterium kwangjuense AG447.</title>
        <authorList>
            <person name="Cheptsov V.S."/>
            <person name="Belov A."/>
            <person name="Zavarzina A.G."/>
        </authorList>
    </citation>
    <scope>NUCLEOTIDE SEQUENCE [LARGE SCALE GENOMIC DNA]</scope>
    <source>
        <strain evidence="3 5">AG447</strain>
    </source>
</reference>
<reference evidence="2" key="2">
    <citation type="submission" date="2015-12" db="EMBL/GenBank/DDBJ databases">
        <authorList>
            <person name="Shamseldin A."/>
            <person name="Moawad H."/>
            <person name="Abd El-Rahim W.M."/>
            <person name="Sadowsky M.J."/>
        </authorList>
    </citation>
    <scope>NUCLEOTIDE SEQUENCE</scope>
    <source>
        <strain evidence="2">KJ1R5</strain>
    </source>
</reference>
<evidence type="ECO:0000313" key="2">
    <source>
        <dbReference type="EMBL" id="KXH85530.1"/>
    </source>
</evidence>
<evidence type="ECO:0000256" key="1">
    <source>
        <dbReference type="SAM" id="SignalP"/>
    </source>
</evidence>
<feature type="signal peptide" evidence="1">
    <location>
        <begin position="1"/>
        <end position="18"/>
    </location>
</feature>
<reference evidence="4" key="1">
    <citation type="submission" date="2015-12" db="EMBL/GenBank/DDBJ databases">
        <title>Genome sequence of a biocontrol rhizobacterium Chryseobacterium kwangjuense strain KJ1R5 isolated from pepper (Capsicum annuum L.).</title>
        <authorList>
            <person name="Jeong J.-J."/>
            <person name="Park H."/>
            <person name="Mannaa M."/>
            <person name="Sang M.K."/>
            <person name="Choi I.-G."/>
            <person name="Kim K.D."/>
        </authorList>
    </citation>
    <scope>NUCLEOTIDE SEQUENCE [LARGE SCALE GENOMIC DNA]</scope>
    <source>
        <strain evidence="4">KJ1R5</strain>
    </source>
</reference>